<evidence type="ECO:0000313" key="2">
    <source>
        <dbReference type="Proteomes" id="UP000007953"/>
    </source>
</evidence>
<reference evidence="1 2" key="1">
    <citation type="journal article" date="2011" name="J. Bacteriol.">
        <title>Complete genome sequence of the plant pathogen Ralstonia solanacearum strain Po82.</title>
        <authorList>
            <person name="Xu J."/>
            <person name="Zheng H.J."/>
            <person name="Liu L."/>
            <person name="Pan Z.C."/>
            <person name="Prior P."/>
            <person name="Tang B."/>
            <person name="Xu J.S."/>
            <person name="Zhang H."/>
            <person name="Tian Q."/>
            <person name="Zhang L.Q."/>
            <person name="Feng J."/>
        </authorList>
    </citation>
    <scope>NUCLEOTIDE SEQUENCE [LARGE SCALE GENOMIC DNA]</scope>
    <source>
        <strain evidence="1 2">Po82</strain>
    </source>
</reference>
<dbReference type="HOGENOM" id="CLU_3315859_0_0_4"/>
<evidence type="ECO:0000313" key="1">
    <source>
        <dbReference type="EMBL" id="AEG69006.1"/>
    </source>
</evidence>
<protein>
    <submittedName>
        <fullName evidence="1">Uncharacterized protein</fullName>
    </submittedName>
</protein>
<dbReference type="Proteomes" id="UP000007953">
    <property type="component" value="Chromosome"/>
</dbReference>
<gene>
    <name evidence="1" type="ordered locus">RSPO_c01706</name>
</gene>
<name>F6G0T9_RALS8</name>
<accession>F6G0T9</accession>
<organism evidence="1 2">
    <name type="scientific">Ralstonia solanacearum (strain Po82)</name>
    <dbReference type="NCBI Taxonomy" id="1031711"/>
    <lineage>
        <taxon>Bacteria</taxon>
        <taxon>Pseudomonadati</taxon>
        <taxon>Pseudomonadota</taxon>
        <taxon>Betaproteobacteria</taxon>
        <taxon>Burkholderiales</taxon>
        <taxon>Burkholderiaceae</taxon>
        <taxon>Ralstonia</taxon>
        <taxon>Ralstonia solanacearum species complex</taxon>
    </lineage>
</organism>
<dbReference type="EMBL" id="CP002819">
    <property type="protein sequence ID" value="AEG69006.1"/>
    <property type="molecule type" value="Genomic_DNA"/>
</dbReference>
<dbReference type="AlphaFoldDB" id="F6G0T9"/>
<sequence length="39" mass="4242">MMPQAEIARHATPAAITAPIRARKRASFMLVTDMGTLSE</sequence>
<dbReference type="KEGG" id="rsn:RSPO_c01706"/>
<proteinExistence type="predicted"/>